<dbReference type="RefSeq" id="WP_136988387.1">
    <property type="nucleotide sequence ID" value="NZ_SZPQ01000002.1"/>
</dbReference>
<dbReference type="SMART" id="SM00014">
    <property type="entry name" value="acidPPc"/>
    <property type="match status" value="1"/>
</dbReference>
<feature type="transmembrane region" description="Helical" evidence="1">
    <location>
        <begin position="50"/>
        <end position="68"/>
    </location>
</feature>
<dbReference type="Pfam" id="PF01569">
    <property type="entry name" value="PAP2"/>
    <property type="match status" value="1"/>
</dbReference>
<dbReference type="PANTHER" id="PTHR14969">
    <property type="entry name" value="SPHINGOSINE-1-PHOSPHATE PHOSPHOHYDROLASE"/>
    <property type="match status" value="1"/>
</dbReference>
<keyword evidence="1" id="KW-0472">Membrane</keyword>
<keyword evidence="1" id="KW-1133">Transmembrane helix</keyword>
<dbReference type="Gene3D" id="1.20.144.10">
    <property type="entry name" value="Phosphatidic acid phosphatase type 2/haloperoxidase"/>
    <property type="match status" value="1"/>
</dbReference>
<accession>A0ABY2SPT7</accession>
<keyword evidence="4" id="KW-1185">Reference proteome</keyword>
<feature type="domain" description="Phosphatidic acid phosphatase type 2/haloperoxidase" evidence="2">
    <location>
        <begin position="79"/>
        <end position="227"/>
    </location>
</feature>
<evidence type="ECO:0000259" key="2">
    <source>
        <dbReference type="SMART" id="SM00014"/>
    </source>
</evidence>
<keyword evidence="3" id="KW-0378">Hydrolase</keyword>
<organism evidence="3 4">
    <name type="scientific">Martelella alba</name>
    <dbReference type="NCBI Taxonomy" id="2590451"/>
    <lineage>
        <taxon>Bacteria</taxon>
        <taxon>Pseudomonadati</taxon>
        <taxon>Pseudomonadota</taxon>
        <taxon>Alphaproteobacteria</taxon>
        <taxon>Hyphomicrobiales</taxon>
        <taxon>Aurantimonadaceae</taxon>
        <taxon>Martelella</taxon>
    </lineage>
</organism>
<comment type="caution">
    <text evidence="3">The sequence shown here is derived from an EMBL/GenBank/DDBJ whole genome shotgun (WGS) entry which is preliminary data.</text>
</comment>
<feature type="transmembrane region" description="Helical" evidence="1">
    <location>
        <begin position="157"/>
        <end position="179"/>
    </location>
</feature>
<feature type="transmembrane region" description="Helical" evidence="1">
    <location>
        <begin position="212"/>
        <end position="230"/>
    </location>
</feature>
<evidence type="ECO:0000313" key="3">
    <source>
        <dbReference type="EMBL" id="TKI08114.1"/>
    </source>
</evidence>
<dbReference type="PANTHER" id="PTHR14969:SF54">
    <property type="entry name" value="PHOSPHATIDYLGLYCEROPHOSPHATASE B"/>
    <property type="match status" value="1"/>
</dbReference>
<feature type="transmembrane region" description="Helical" evidence="1">
    <location>
        <begin position="186"/>
        <end position="206"/>
    </location>
</feature>
<dbReference type="EMBL" id="SZPQ01000002">
    <property type="protein sequence ID" value="TKI08114.1"/>
    <property type="molecule type" value="Genomic_DNA"/>
</dbReference>
<name>A0ABY2SPT7_9HYPH</name>
<evidence type="ECO:0000313" key="4">
    <source>
        <dbReference type="Proteomes" id="UP000305202"/>
    </source>
</evidence>
<dbReference type="NCBIfam" id="NF007975">
    <property type="entry name" value="PRK10699.1"/>
    <property type="match status" value="1"/>
</dbReference>
<feature type="transmembrane region" description="Helical" evidence="1">
    <location>
        <begin position="12"/>
        <end position="30"/>
    </location>
</feature>
<dbReference type="CDD" id="cd01610">
    <property type="entry name" value="PAP2_like"/>
    <property type="match status" value="1"/>
</dbReference>
<dbReference type="Proteomes" id="UP000305202">
    <property type="component" value="Unassembled WGS sequence"/>
</dbReference>
<dbReference type="InterPro" id="IPR036938">
    <property type="entry name" value="PAP2/HPO_sf"/>
</dbReference>
<feature type="transmembrane region" description="Helical" evidence="1">
    <location>
        <begin position="75"/>
        <end position="96"/>
    </location>
</feature>
<keyword evidence="1" id="KW-0812">Transmembrane</keyword>
<evidence type="ECO:0000256" key="1">
    <source>
        <dbReference type="SAM" id="Phobius"/>
    </source>
</evidence>
<proteinExistence type="predicted"/>
<dbReference type="EC" id="3.1.3.27" evidence="3"/>
<dbReference type="GO" id="GO:0008962">
    <property type="term" value="F:phosphatidylglycerophosphatase activity"/>
    <property type="evidence" value="ECO:0007669"/>
    <property type="project" value="UniProtKB-EC"/>
</dbReference>
<sequence length="256" mass="29224">MLAIAKRTGLGALIFMIIPLSVWVSGWQWHPDNEAWWWRALFWVTQTVTAPWGVLSSLVLGGWFLWCLRYRWRQALALAGILLAVLLLGQGAKSIIKNGVREPRPYVVWMAGNYGMNERAFYALPRHARGQWVKDALEQQKRIPDWLRRHWQHETGFAFPSGHSVFAASWGLLALGLLWPRRHYKTAFVVMLWSAMVMISRLVLGMHWPRDVAMGIALAFMLVTSACWLAQCLIGPLSPAPEETGNLRRPESRRAG</sequence>
<protein>
    <submittedName>
        <fullName evidence="3">Phosphatidylglycerophosphatase B</fullName>
        <ecNumber evidence="3">3.1.3.27</ecNumber>
    </submittedName>
</protein>
<dbReference type="InterPro" id="IPR000326">
    <property type="entry name" value="PAP2/HPO"/>
</dbReference>
<gene>
    <name evidence="3" type="primary">pgpB</name>
    <name evidence="3" type="ORF">FCN80_02890</name>
</gene>
<reference evidence="3 4" key="1">
    <citation type="submission" date="2019-04" db="EMBL/GenBank/DDBJ databases">
        <authorList>
            <person name="Li M."/>
            <person name="Gao C."/>
        </authorList>
    </citation>
    <scope>NUCLEOTIDE SEQUENCE [LARGE SCALE GENOMIC DNA]</scope>
    <source>
        <strain evidence="3 4">BGMRC 2031</strain>
    </source>
</reference>
<dbReference type="SUPFAM" id="SSF48317">
    <property type="entry name" value="Acid phosphatase/Vanadium-dependent haloperoxidase"/>
    <property type="match status" value="1"/>
</dbReference>